<evidence type="ECO:0000259" key="13">
    <source>
        <dbReference type="PROSITE" id="PS50862"/>
    </source>
</evidence>
<dbReference type="STRING" id="490899.DKAM_1216"/>
<accession>B8D611</accession>
<feature type="binding site" evidence="12">
    <location>
        <position position="461"/>
    </location>
    <ligand>
        <name>Zn(2+)</name>
        <dbReference type="ChEBI" id="CHEBI:29105"/>
        <note>catalytic</note>
    </ligand>
</feature>
<feature type="binding site" evidence="12">
    <location>
        <position position="289"/>
    </location>
    <ligand>
        <name>Zn(2+)</name>
        <dbReference type="ChEBI" id="CHEBI:29105"/>
        <note>catalytic</note>
    </ligand>
</feature>
<evidence type="ECO:0000256" key="2">
    <source>
        <dbReference type="ARBA" id="ARBA00022490"/>
    </source>
</evidence>
<dbReference type="SUPFAM" id="SSF55681">
    <property type="entry name" value="Class II aaRS and biotin synthetases"/>
    <property type="match status" value="1"/>
</dbReference>
<dbReference type="PROSITE" id="PS50862">
    <property type="entry name" value="AA_TRNA_LIGASE_II"/>
    <property type="match status" value="1"/>
</dbReference>
<evidence type="ECO:0000256" key="7">
    <source>
        <dbReference type="ARBA" id="ARBA00022840"/>
    </source>
</evidence>
<dbReference type="CDD" id="cd00860">
    <property type="entry name" value="ThrRS_anticodon"/>
    <property type="match status" value="1"/>
</dbReference>
<evidence type="ECO:0000256" key="10">
    <source>
        <dbReference type="ARBA" id="ARBA00023146"/>
    </source>
</evidence>
<keyword evidence="2 12" id="KW-0963">Cytoplasm</keyword>
<keyword evidence="9 12" id="KW-0648">Protein biosynthesis</keyword>
<dbReference type="eggNOG" id="arCOG00401">
    <property type="taxonomic scope" value="Archaea"/>
</dbReference>
<dbReference type="NCBIfam" id="NF003068">
    <property type="entry name" value="PRK03991.1"/>
    <property type="match status" value="1"/>
</dbReference>
<dbReference type="InterPro" id="IPR004154">
    <property type="entry name" value="Anticodon-bd"/>
</dbReference>
<dbReference type="Pfam" id="PF00587">
    <property type="entry name" value="tRNA-synt_2b"/>
    <property type="match status" value="1"/>
</dbReference>
<evidence type="ECO:0000256" key="12">
    <source>
        <dbReference type="HAMAP-Rule" id="MF_00184"/>
    </source>
</evidence>
<dbReference type="HAMAP" id="MF_00184">
    <property type="entry name" value="Thr_tRNA_synth"/>
    <property type="match status" value="1"/>
</dbReference>
<dbReference type="GO" id="GO:0000049">
    <property type="term" value="F:tRNA binding"/>
    <property type="evidence" value="ECO:0007669"/>
    <property type="project" value="UniProtKB-KW"/>
</dbReference>
<dbReference type="Gene3D" id="3.50.80.10">
    <property type="entry name" value="D-tyrosyl-tRNA(Tyr) deacylase"/>
    <property type="match status" value="1"/>
</dbReference>
<dbReference type="InterPro" id="IPR047246">
    <property type="entry name" value="ThrRS_anticodon"/>
</dbReference>
<dbReference type="PANTHER" id="PTHR11451:SF44">
    <property type="entry name" value="THREONINE--TRNA LIGASE, CHLOROPLASTIC_MITOCHONDRIAL 2"/>
    <property type="match status" value="1"/>
</dbReference>
<dbReference type="Proteomes" id="UP000006903">
    <property type="component" value="Chromosome"/>
</dbReference>
<keyword evidence="10 12" id="KW-0030">Aminoacyl-tRNA synthetase</keyword>
<keyword evidence="7 12" id="KW-0067">ATP-binding</keyword>
<name>B8D611_DESA1</name>
<comment type="similarity">
    <text evidence="1 12">Belongs to the class-II aminoacyl-tRNA synthetase family.</text>
</comment>
<evidence type="ECO:0000313" key="14">
    <source>
        <dbReference type="EMBL" id="ACL11542.1"/>
    </source>
</evidence>
<dbReference type="Gene3D" id="3.40.50.800">
    <property type="entry name" value="Anticodon-binding domain"/>
    <property type="match status" value="1"/>
</dbReference>
<evidence type="ECO:0000256" key="8">
    <source>
        <dbReference type="ARBA" id="ARBA00022884"/>
    </source>
</evidence>
<keyword evidence="12" id="KW-0479">Metal-binding</keyword>
<protein>
    <recommendedName>
        <fullName evidence="12">Threonine--tRNA ligase</fullName>
        <ecNumber evidence="12">6.1.1.3</ecNumber>
    </recommendedName>
    <alternativeName>
        <fullName evidence="12">Threonyl-tRNA synthetase</fullName>
        <shortName evidence="12">ThrRS</shortName>
    </alternativeName>
</protein>
<comment type="catalytic activity">
    <reaction evidence="11 12">
        <text>tRNA(Thr) + L-threonine + ATP = L-threonyl-tRNA(Thr) + AMP + diphosphate + H(+)</text>
        <dbReference type="Rhea" id="RHEA:24624"/>
        <dbReference type="Rhea" id="RHEA-COMP:9670"/>
        <dbReference type="Rhea" id="RHEA-COMP:9704"/>
        <dbReference type="ChEBI" id="CHEBI:15378"/>
        <dbReference type="ChEBI" id="CHEBI:30616"/>
        <dbReference type="ChEBI" id="CHEBI:33019"/>
        <dbReference type="ChEBI" id="CHEBI:57926"/>
        <dbReference type="ChEBI" id="CHEBI:78442"/>
        <dbReference type="ChEBI" id="CHEBI:78534"/>
        <dbReference type="ChEBI" id="CHEBI:456215"/>
        <dbReference type="EC" id="6.1.1.3"/>
    </reaction>
</comment>
<dbReference type="PRINTS" id="PR01047">
    <property type="entry name" value="TRNASYNTHTHR"/>
</dbReference>
<sequence>MSTLRILLIHARRFSYSVVKPAVEEPEPLEEGGKTLMLENVLVVFTSIERGDDESIISSAVNEVINVFNQVKASSILLYPYAHLSPDLAPPFEAVKILNAFYTALKNTGLQVYKAPFGWYKSFTLECYGHPLSELSKTIKKSETVAKRIIEKKFYIMTPDGSLHDPTSFDYTNYPELKILVDKEVFGKELTGGENRVNEYCRKFGFEWEPMSDHGHMRYGPHATVIMEAVMRYSWMVAQSLGIPVFKVMGSNMFNLKEKPVYEHAVLFGDRLYEVQLDEDRFILRYAACHQQFAMLRDWVISYKDLPFGVFEVADSYRLEQRGELALCFRLRKFYMPDLHILTRNIGEAIDVSMRVQAKIHEEAGKAGRSYVALYNITDEFLEKYRDKLVEFVKREKYPVLLAVIPSGIYYWVLNVEYHIIDNLKRPREIATFQIDVGNGRRFNIAYVDEKGEKHHPVIIHTALLGGVERYIYMVLDTGALIEASGQTPYIPTWMSPVQVRIVPVSKEYNEHAFKIAGEILSHGFRVDVDDRDETLGKKIRDAGKEWIPYIIVVGEREVNTGTINIRVRRSNDQRVMKLEEFIKLLEEEVKGYPRVEMTLPVSVASRPLFSYKQ</sequence>
<evidence type="ECO:0000256" key="1">
    <source>
        <dbReference type="ARBA" id="ARBA00008226"/>
    </source>
</evidence>
<feature type="domain" description="Aminoacyl-transfer RNA synthetases class-II family profile" evidence="13">
    <location>
        <begin position="245"/>
        <end position="489"/>
    </location>
</feature>
<comment type="subunit">
    <text evidence="12">Homodimer.</text>
</comment>
<dbReference type="Pfam" id="PF08915">
    <property type="entry name" value="tRNA-Thr_ED"/>
    <property type="match status" value="1"/>
</dbReference>
<dbReference type="SUPFAM" id="SSF52954">
    <property type="entry name" value="Class II aaRS ABD-related"/>
    <property type="match status" value="1"/>
</dbReference>
<gene>
    <name evidence="12" type="primary">thrS</name>
    <name evidence="14" type="ordered locus">DKAM_1216</name>
</gene>
<dbReference type="EC" id="6.1.1.3" evidence="12"/>
<dbReference type="GO" id="GO:0005524">
    <property type="term" value="F:ATP binding"/>
    <property type="evidence" value="ECO:0007669"/>
    <property type="project" value="UniProtKB-UniRule"/>
</dbReference>
<evidence type="ECO:0000313" key="15">
    <source>
        <dbReference type="Proteomes" id="UP000006903"/>
    </source>
</evidence>
<dbReference type="PANTHER" id="PTHR11451">
    <property type="entry name" value="THREONINE-TRNA LIGASE"/>
    <property type="match status" value="1"/>
</dbReference>
<dbReference type="InterPro" id="IPR006195">
    <property type="entry name" value="aa-tRNA-synth_II"/>
</dbReference>
<dbReference type="GO" id="GO:0005737">
    <property type="term" value="C:cytoplasm"/>
    <property type="evidence" value="ECO:0007669"/>
    <property type="project" value="UniProtKB-SubCell"/>
</dbReference>
<dbReference type="FunFam" id="3.40.50.800:FF:000001">
    <property type="entry name" value="Threonine--tRNA ligase"/>
    <property type="match status" value="1"/>
</dbReference>
<keyword evidence="5 12" id="KW-0547">Nucleotide-binding</keyword>
<keyword evidence="6 12" id="KW-0862">Zinc</keyword>
<dbReference type="Gene3D" id="3.30.930.10">
    <property type="entry name" value="Bira Bifunctional Protein, Domain 2"/>
    <property type="match status" value="1"/>
</dbReference>
<evidence type="ECO:0000256" key="3">
    <source>
        <dbReference type="ARBA" id="ARBA00022555"/>
    </source>
</evidence>
<keyword evidence="8 12" id="KW-0694">RNA-binding</keyword>
<keyword evidence="3 12" id="KW-0820">tRNA-binding</keyword>
<keyword evidence="4 12" id="KW-0436">Ligase</keyword>
<dbReference type="EMBL" id="CP001140">
    <property type="protein sequence ID" value="ACL11542.1"/>
    <property type="molecule type" value="Genomic_DNA"/>
</dbReference>
<dbReference type="InterPro" id="IPR045864">
    <property type="entry name" value="aa-tRNA-synth_II/BPL/LPL"/>
</dbReference>
<evidence type="ECO:0000256" key="11">
    <source>
        <dbReference type="ARBA" id="ARBA00049515"/>
    </source>
</evidence>
<dbReference type="InterPro" id="IPR002314">
    <property type="entry name" value="aa-tRNA-synt_IIb"/>
</dbReference>
<dbReference type="InterPro" id="IPR015011">
    <property type="entry name" value="Threonyl-tRNA_syn_edit_dom_arc"/>
</dbReference>
<dbReference type="Pfam" id="PF03129">
    <property type="entry name" value="HGTP_anticodon"/>
    <property type="match status" value="1"/>
</dbReference>
<dbReference type="GO" id="GO:0006435">
    <property type="term" value="P:threonyl-tRNA aminoacylation"/>
    <property type="evidence" value="ECO:0007669"/>
    <property type="project" value="UniProtKB-UniRule"/>
</dbReference>
<dbReference type="AlphaFoldDB" id="B8D611"/>
<dbReference type="InterPro" id="IPR023509">
    <property type="entry name" value="DTD-like_sf"/>
</dbReference>
<evidence type="ECO:0000256" key="6">
    <source>
        <dbReference type="ARBA" id="ARBA00022833"/>
    </source>
</evidence>
<dbReference type="InterPro" id="IPR002320">
    <property type="entry name" value="Thr-tRNA-ligase_IIa"/>
</dbReference>
<evidence type="ECO:0000256" key="5">
    <source>
        <dbReference type="ARBA" id="ARBA00022741"/>
    </source>
</evidence>
<reference evidence="14 15" key="1">
    <citation type="journal article" date="2009" name="J. Bacteriol.">
        <title>Complete genome sequence of the anaerobic, protein-degrading hyperthermophilic crenarchaeon Desulfurococcus kamchatkensis.</title>
        <authorList>
            <person name="Ravin N.V."/>
            <person name="Mardanov A.V."/>
            <person name="Beletsky A.V."/>
            <person name="Kublanov I.V."/>
            <person name="Kolganova T.V."/>
            <person name="Lebedinsky A.V."/>
            <person name="Chernyh N.A."/>
            <person name="Bonch-Osmolovskaya E.A."/>
            <person name="Skryabin K.G."/>
        </authorList>
    </citation>
    <scope>NUCLEOTIDE SEQUENCE [LARGE SCALE GENOMIC DNA]</scope>
    <source>
        <strain evidence="15">DSM 18924 / JCM 16383 / VKM B-2413 / 1221n</strain>
    </source>
</reference>
<evidence type="ECO:0000256" key="9">
    <source>
        <dbReference type="ARBA" id="ARBA00022917"/>
    </source>
</evidence>
<comment type="subcellular location">
    <subcellularLocation>
        <location evidence="12">Cytoplasm</location>
    </subcellularLocation>
</comment>
<comment type="caution">
    <text evidence="12">Lacks conserved residue(s) required for the propagation of feature annotation.</text>
</comment>
<evidence type="ECO:0000256" key="4">
    <source>
        <dbReference type="ARBA" id="ARBA00022598"/>
    </source>
</evidence>
<dbReference type="HOGENOM" id="CLU_029833_0_0_2"/>
<organism evidence="14 15">
    <name type="scientific">Desulfurococcus amylolyticus (strain DSM 18924 / JCM 16383 / VKM B-2413 / 1221n)</name>
    <name type="common">Desulfurococcus kamchatkensis</name>
    <dbReference type="NCBI Taxonomy" id="490899"/>
    <lineage>
        <taxon>Archaea</taxon>
        <taxon>Thermoproteota</taxon>
        <taxon>Thermoprotei</taxon>
        <taxon>Desulfurococcales</taxon>
        <taxon>Desulfurococcaceae</taxon>
        <taxon>Desulfurococcus</taxon>
    </lineage>
</organism>
<dbReference type="GO" id="GO:0004829">
    <property type="term" value="F:threonine-tRNA ligase activity"/>
    <property type="evidence" value="ECO:0007669"/>
    <property type="project" value="UniProtKB-UniRule"/>
</dbReference>
<comment type="cofactor">
    <cofactor evidence="12">
        <name>Zn(2+)</name>
        <dbReference type="ChEBI" id="CHEBI:29105"/>
    </cofactor>
    <text evidence="12">Binds 1 zinc ion per subunit.</text>
</comment>
<dbReference type="InterPro" id="IPR036621">
    <property type="entry name" value="Anticodon-bd_dom_sf"/>
</dbReference>
<dbReference type="KEGG" id="dka:DKAM_1216"/>
<feature type="binding site" evidence="12">
    <location>
        <position position="340"/>
    </location>
    <ligand>
        <name>Zn(2+)</name>
        <dbReference type="ChEBI" id="CHEBI:29105"/>
        <note>catalytic</note>
    </ligand>
</feature>
<dbReference type="GO" id="GO:0008270">
    <property type="term" value="F:zinc ion binding"/>
    <property type="evidence" value="ECO:0007669"/>
    <property type="project" value="InterPro"/>
</dbReference>
<proteinExistence type="inferred from homology"/>